<reference evidence="2 3" key="1">
    <citation type="submission" date="2016-10" db="EMBL/GenBank/DDBJ databases">
        <authorList>
            <person name="de Groot N.N."/>
        </authorList>
    </citation>
    <scope>NUCLEOTIDE SEQUENCE [LARGE SCALE GENOMIC DNA]</scope>
    <source>
        <strain evidence="2 3">LMG 23650</strain>
    </source>
</reference>
<dbReference type="InterPro" id="IPR028973">
    <property type="entry name" value="PhnB-like"/>
</dbReference>
<dbReference type="EMBL" id="FOQU01000001">
    <property type="protein sequence ID" value="SFI03606.1"/>
    <property type="molecule type" value="Genomic_DNA"/>
</dbReference>
<accession>A0A1I3EXH3</accession>
<dbReference type="STRING" id="420953.SAMN05192543_1011156"/>
<dbReference type="OrthoDB" id="9795306at2"/>
<sequence>MSRPDPYLMFDGNCTEAMRFYERTLGGKIEAMLKTSDTPIAHQMPAASAGRIMHAALEFDGGMLMASDTMMGEPYEGMKGFMLALRYSTVAEAERVFAALSEGGNVTMPMQKTFWAESFGMVVDRFGTSWAINGVPVAPDALCKQS</sequence>
<dbReference type="CDD" id="cd06588">
    <property type="entry name" value="PhnB_like"/>
    <property type="match status" value="1"/>
</dbReference>
<dbReference type="Pfam" id="PF06983">
    <property type="entry name" value="3-dmu-9_3-mt"/>
    <property type="match status" value="1"/>
</dbReference>
<name>A0A1I3EXH3_9BURK</name>
<evidence type="ECO:0000259" key="1">
    <source>
        <dbReference type="Pfam" id="PF06983"/>
    </source>
</evidence>
<dbReference type="SUPFAM" id="SSF54593">
    <property type="entry name" value="Glyoxalase/Bleomycin resistance protein/Dihydroxybiphenyl dioxygenase"/>
    <property type="match status" value="1"/>
</dbReference>
<evidence type="ECO:0000313" key="2">
    <source>
        <dbReference type="EMBL" id="SFI03606.1"/>
    </source>
</evidence>
<evidence type="ECO:0000313" key="3">
    <source>
        <dbReference type="Proteomes" id="UP000199548"/>
    </source>
</evidence>
<dbReference type="PANTHER" id="PTHR33990:SF1">
    <property type="entry name" value="PROTEIN YJDN"/>
    <property type="match status" value="1"/>
</dbReference>
<dbReference type="Gene3D" id="3.10.180.10">
    <property type="entry name" value="2,3-Dihydroxybiphenyl 1,2-Dioxygenase, domain 1"/>
    <property type="match status" value="1"/>
</dbReference>
<dbReference type="PANTHER" id="PTHR33990">
    <property type="entry name" value="PROTEIN YJDN-RELATED"/>
    <property type="match status" value="1"/>
</dbReference>
<gene>
    <name evidence="2" type="ORF">SAMN05192543_1011156</name>
</gene>
<organism evidence="2 3">
    <name type="scientific">Paraburkholderia megapolitana</name>
    <dbReference type="NCBI Taxonomy" id="420953"/>
    <lineage>
        <taxon>Bacteria</taxon>
        <taxon>Pseudomonadati</taxon>
        <taxon>Pseudomonadota</taxon>
        <taxon>Betaproteobacteria</taxon>
        <taxon>Burkholderiales</taxon>
        <taxon>Burkholderiaceae</taxon>
        <taxon>Paraburkholderia</taxon>
    </lineage>
</organism>
<protein>
    <submittedName>
        <fullName evidence="2">PhnB protein</fullName>
    </submittedName>
</protein>
<dbReference type="RefSeq" id="WP_091008622.1">
    <property type="nucleotide sequence ID" value="NZ_CP041743.1"/>
</dbReference>
<dbReference type="AlphaFoldDB" id="A0A1I3EXH3"/>
<feature type="domain" description="PhnB-like" evidence="1">
    <location>
        <begin position="6"/>
        <end position="132"/>
    </location>
</feature>
<proteinExistence type="predicted"/>
<dbReference type="Proteomes" id="UP000199548">
    <property type="component" value="Unassembled WGS sequence"/>
</dbReference>
<keyword evidence="3" id="KW-1185">Reference proteome</keyword>
<dbReference type="InterPro" id="IPR029068">
    <property type="entry name" value="Glyas_Bleomycin-R_OHBP_Dase"/>
</dbReference>